<dbReference type="RefSeq" id="WP_166125564.1">
    <property type="nucleotide sequence ID" value="NZ_JAANOQ010000002.1"/>
</dbReference>
<feature type="transmembrane region" description="Helical" evidence="1">
    <location>
        <begin position="47"/>
        <end position="65"/>
    </location>
</feature>
<organism evidence="2 3">
    <name type="scientific">Flavobacterium bernardetii</name>
    <dbReference type="NCBI Taxonomy" id="2813823"/>
    <lineage>
        <taxon>Bacteria</taxon>
        <taxon>Pseudomonadati</taxon>
        <taxon>Bacteroidota</taxon>
        <taxon>Flavobacteriia</taxon>
        <taxon>Flavobacteriales</taxon>
        <taxon>Flavobacteriaceae</taxon>
        <taxon>Flavobacterium</taxon>
    </lineage>
</organism>
<name>A0ABR7J1V1_9FLAO</name>
<gene>
    <name evidence="2" type="ORF">H8R27_13060</name>
</gene>
<evidence type="ECO:0000313" key="3">
    <source>
        <dbReference type="Proteomes" id="UP000605990"/>
    </source>
</evidence>
<protein>
    <submittedName>
        <fullName evidence="2">Phage holin family protein</fullName>
    </submittedName>
</protein>
<keyword evidence="3" id="KW-1185">Reference proteome</keyword>
<keyword evidence="1" id="KW-1133">Transmembrane helix</keyword>
<dbReference type="Proteomes" id="UP000605990">
    <property type="component" value="Unassembled WGS sequence"/>
</dbReference>
<proteinExistence type="predicted"/>
<comment type="caution">
    <text evidence="2">The sequence shown here is derived from an EMBL/GenBank/DDBJ whole genome shotgun (WGS) entry which is preliminary data.</text>
</comment>
<evidence type="ECO:0000313" key="2">
    <source>
        <dbReference type="EMBL" id="MBC5835819.1"/>
    </source>
</evidence>
<feature type="transmembrane region" description="Helical" evidence="1">
    <location>
        <begin position="101"/>
        <end position="117"/>
    </location>
</feature>
<keyword evidence="1" id="KW-0812">Transmembrane</keyword>
<feature type="transmembrane region" description="Helical" evidence="1">
    <location>
        <begin position="21"/>
        <end position="41"/>
    </location>
</feature>
<keyword evidence="1" id="KW-0472">Membrane</keyword>
<evidence type="ECO:0000256" key="1">
    <source>
        <dbReference type="SAM" id="Phobius"/>
    </source>
</evidence>
<sequence>MRKWLHNLLENIKITGVEIYLFSKEIYLAICLSLSTVLAHYTDLKTAFWAFLIITFLDTLTRINANAVEKGLKFNPFKKYFWLEIQSTGLREMMKKIFSEYMVYLFIAFVVDVLIFKQEFLIDFMGRKLTLPVIALYLFSAVELWSIGENIEASGGVNIFKKIFHFLPEKWQLIFKTKEEIEE</sequence>
<reference evidence="2 3" key="1">
    <citation type="submission" date="2020-08" db="EMBL/GenBank/DDBJ databases">
        <title>Description of novel Flavobacterium F-408 isolate.</title>
        <authorList>
            <person name="Saticioglu I.B."/>
            <person name="Duman M."/>
            <person name="Altun S."/>
        </authorList>
    </citation>
    <scope>NUCLEOTIDE SEQUENCE [LARGE SCALE GENOMIC DNA]</scope>
    <source>
        <strain evidence="2 3">F-408</strain>
    </source>
</reference>
<dbReference type="EMBL" id="JACRUN010000008">
    <property type="protein sequence ID" value="MBC5835819.1"/>
    <property type="molecule type" value="Genomic_DNA"/>
</dbReference>
<accession>A0ABR7J1V1</accession>